<dbReference type="InParanoid" id="N1JF29"/>
<evidence type="ECO:0000313" key="2">
    <source>
        <dbReference type="EMBL" id="CCU76393.1"/>
    </source>
</evidence>
<protein>
    <submittedName>
        <fullName evidence="2">Putative candidate secreted effector protein</fullName>
    </submittedName>
</protein>
<organism evidence="2 3">
    <name type="scientific">Blumeria graminis f. sp. hordei (strain DH14)</name>
    <name type="common">Barley powdery mildew</name>
    <name type="synonym">Oidium monilioides f. sp. hordei</name>
    <dbReference type="NCBI Taxonomy" id="546991"/>
    <lineage>
        <taxon>Eukaryota</taxon>
        <taxon>Fungi</taxon>
        <taxon>Dikarya</taxon>
        <taxon>Ascomycota</taxon>
        <taxon>Pezizomycotina</taxon>
        <taxon>Leotiomycetes</taxon>
        <taxon>Erysiphales</taxon>
        <taxon>Erysiphaceae</taxon>
        <taxon>Blumeria</taxon>
        <taxon>Blumeria hordei</taxon>
    </lineage>
</organism>
<feature type="signal peptide" evidence="1">
    <location>
        <begin position="1"/>
        <end position="21"/>
    </location>
</feature>
<sequence>MRFSSIAIIFQSASIFLTALAVRTMEHIPEERKIFRCHKRDITFRDFSWVLREETRTVADDRISWSWTSQLSDLMADSRNRNVVLFGKKSEVTKFYILESLTTTETSDDYTHTYEYIMLVDEHDRACGAMMRVMTRAGYDSFNLPSQNISLCYMEY</sequence>
<keyword evidence="1" id="KW-0732">Signal</keyword>
<evidence type="ECO:0000313" key="3">
    <source>
        <dbReference type="Proteomes" id="UP000015441"/>
    </source>
</evidence>
<dbReference type="EMBL" id="CAUH01002449">
    <property type="protein sequence ID" value="CCU76393.1"/>
    <property type="molecule type" value="Genomic_DNA"/>
</dbReference>
<comment type="caution">
    <text evidence="2">The sequence shown here is derived from an EMBL/GenBank/DDBJ whole genome shotgun (WGS) entry which is preliminary data.</text>
</comment>
<evidence type="ECO:0000256" key="1">
    <source>
        <dbReference type="SAM" id="SignalP"/>
    </source>
</evidence>
<accession>N1JF29</accession>
<dbReference type="HOGENOM" id="CLU_127756_0_0_1"/>
<gene>
    <name evidence="2" type="ORF">BGHDH14_bgh04024</name>
</gene>
<feature type="chain" id="PRO_5004107160" evidence="1">
    <location>
        <begin position="22"/>
        <end position="156"/>
    </location>
</feature>
<proteinExistence type="predicted"/>
<dbReference type="AlphaFoldDB" id="N1JF29"/>
<name>N1JF29_BLUG1</name>
<dbReference type="Proteomes" id="UP000015441">
    <property type="component" value="Unassembled WGS sequence"/>
</dbReference>
<keyword evidence="3" id="KW-1185">Reference proteome</keyword>
<reference evidence="2 3" key="1">
    <citation type="journal article" date="2010" name="Science">
        <title>Genome expansion and gene loss in powdery mildew fungi reveal tradeoffs in extreme parasitism.</title>
        <authorList>
            <person name="Spanu P.D."/>
            <person name="Abbott J.C."/>
            <person name="Amselem J."/>
            <person name="Burgis T.A."/>
            <person name="Soanes D.M."/>
            <person name="Stueber K."/>
            <person name="Ver Loren van Themaat E."/>
            <person name="Brown J.K.M."/>
            <person name="Butcher S.A."/>
            <person name="Gurr S.J."/>
            <person name="Lebrun M.-H."/>
            <person name="Ridout C.J."/>
            <person name="Schulze-Lefert P."/>
            <person name="Talbot N.J."/>
            <person name="Ahmadinejad N."/>
            <person name="Ametz C."/>
            <person name="Barton G.R."/>
            <person name="Benjdia M."/>
            <person name="Bidzinski P."/>
            <person name="Bindschedler L.V."/>
            <person name="Both M."/>
            <person name="Brewer M.T."/>
            <person name="Cadle-Davidson L."/>
            <person name="Cadle-Davidson M.M."/>
            <person name="Collemare J."/>
            <person name="Cramer R."/>
            <person name="Frenkel O."/>
            <person name="Godfrey D."/>
            <person name="Harriman J."/>
            <person name="Hoede C."/>
            <person name="King B.C."/>
            <person name="Klages S."/>
            <person name="Kleemann J."/>
            <person name="Knoll D."/>
            <person name="Koti P.S."/>
            <person name="Kreplak J."/>
            <person name="Lopez-Ruiz F.J."/>
            <person name="Lu X."/>
            <person name="Maekawa T."/>
            <person name="Mahanil S."/>
            <person name="Micali C."/>
            <person name="Milgroom M.G."/>
            <person name="Montana G."/>
            <person name="Noir S."/>
            <person name="O'Connell R.J."/>
            <person name="Oberhaensli S."/>
            <person name="Parlange F."/>
            <person name="Pedersen C."/>
            <person name="Quesneville H."/>
            <person name="Reinhardt R."/>
            <person name="Rott M."/>
            <person name="Sacristan S."/>
            <person name="Schmidt S.M."/>
            <person name="Schoen M."/>
            <person name="Skamnioti P."/>
            <person name="Sommer H."/>
            <person name="Stephens A."/>
            <person name="Takahara H."/>
            <person name="Thordal-Christensen H."/>
            <person name="Vigouroux M."/>
            <person name="Wessling R."/>
            <person name="Wicker T."/>
            <person name="Panstruga R."/>
        </authorList>
    </citation>
    <scope>NUCLEOTIDE SEQUENCE [LARGE SCALE GENOMIC DNA]</scope>
    <source>
        <strain evidence="2">DH14</strain>
    </source>
</reference>
<dbReference type="OrthoDB" id="3609849at2759"/>